<reference evidence="2 3" key="1">
    <citation type="submission" date="2019-02" db="EMBL/GenBank/DDBJ databases">
        <title>Deep-cultivation of Planctomycetes and their phenomic and genomic characterization uncovers novel biology.</title>
        <authorList>
            <person name="Wiegand S."/>
            <person name="Jogler M."/>
            <person name="Boedeker C."/>
            <person name="Pinto D."/>
            <person name="Vollmers J."/>
            <person name="Rivas-Marin E."/>
            <person name="Kohn T."/>
            <person name="Peeters S.H."/>
            <person name="Heuer A."/>
            <person name="Rast P."/>
            <person name="Oberbeckmann S."/>
            <person name="Bunk B."/>
            <person name="Jeske O."/>
            <person name="Meyerdierks A."/>
            <person name="Storesund J.E."/>
            <person name="Kallscheuer N."/>
            <person name="Luecker S."/>
            <person name="Lage O.M."/>
            <person name="Pohl T."/>
            <person name="Merkel B.J."/>
            <person name="Hornburger P."/>
            <person name="Mueller R.-W."/>
            <person name="Bruemmer F."/>
            <person name="Labrenz M."/>
            <person name="Spormann A.M."/>
            <person name="Op den Camp H."/>
            <person name="Overmann J."/>
            <person name="Amann R."/>
            <person name="Jetten M.S.M."/>
            <person name="Mascher T."/>
            <person name="Medema M.H."/>
            <person name="Devos D.P."/>
            <person name="Kaster A.-K."/>
            <person name="Ovreas L."/>
            <person name="Rohde M."/>
            <person name="Galperin M.Y."/>
            <person name="Jogler C."/>
        </authorList>
    </citation>
    <scope>NUCLEOTIDE SEQUENCE [LARGE SCALE GENOMIC DNA]</scope>
    <source>
        <strain evidence="2 3">K22_7</strain>
    </source>
</reference>
<proteinExistence type="predicted"/>
<sequence length="1041" mass="113778">MRKEVKRTLLLWPAAASATITAVSWMGTQLPSLSDTSSMIASIERPVALALNSLSFDSGQPTTSSRFRRSTEPVPGAEWTVPVPNSFSHDRHGSIGSRHSQRDLSSTNLAALARLAPATSKAATSGAVTNATTTAYSRPVDWSNGVFELASTHPVTDRDEHGSRGVRLPQRVAEAFGQDNPTPLLAPVRSEQFELAGLALQLHQDQSAAQDLADGTCIIADVPLNHRTLQSLRNRSRVLQVVPRRDLDASDDLVIDQETIALISPAQARAQQDSGSNVAKNDDSDPNVFELKPARRPSSLPESNRALAKPVRVEQPVLETVTNGDTESFVTDLPQIRLNLPSHTVSKRSASDWPAGWPVTTQLDAQLAALANQANDPAIHQWSEDVASKLATLRSLPRLGDQRAGDLIGDLGKLAIEGEAAAEALEDRESQVDWLRAVHGLTRRVQVWQPVWAVTRDSQPTWMVTDQIDGSASLLVVIDEVVAAIEAVRADLHETGDVEGWASYLLLDEIEKAATATHRDVAKREERSIVAQRLLSRLSWHALQEGHLQWLDRDSVNQLANTVRPWARGAVDYADLLAQIERQETDAIDLAAIDIADAVQTLRFAENDSAVAIAKSLGAYYRNANVRMAISEDMLNRMLPSIDPQNVPVNTTMMGNRIRGVSQINSDLAISLTPSPDRWMLRLSTLGHVSTRSTGFSGPVAVDTTGSSRFVAATPIVVSRNGIATGDVNVDVDGRMKLRGIRSDYDRWPLVGSLVRSIAESRYDEMAPISNRMASSKIKQEVASEMQGRLDEQVSSATDQLSNLVLGPLGKLKLDPQVIDMQTTNDRLLARYRLAGDWQLAAFTPRPRAPKSSLMSLQVHQSAINNTLEQLVPRDQPMPIEDVIAHGAGMFGKEFSMPEDMPEGVTIQFARTRPITVEIEDGKLWVTMRIVRLSQGTRVDLTQFIVRAAYIPQVDGLDASLVRDGHLRISGPGMSMRERLPVRAIFNKVLAASRPLPLTLPVLTQHPAMKGLAVSQLELRGGWVAIALSEENAPRVAWLKN</sequence>
<protein>
    <submittedName>
        <fullName evidence="2">Uncharacterized protein</fullName>
    </submittedName>
</protein>
<feature type="region of interest" description="Disordered" evidence="1">
    <location>
        <begin position="266"/>
        <end position="308"/>
    </location>
</feature>
<dbReference type="AlphaFoldDB" id="A0A517NEA9"/>
<keyword evidence="3" id="KW-1185">Reference proteome</keyword>
<evidence type="ECO:0000313" key="3">
    <source>
        <dbReference type="Proteomes" id="UP000318538"/>
    </source>
</evidence>
<accession>A0A517NEA9</accession>
<dbReference type="EMBL" id="CP036525">
    <property type="protein sequence ID" value="QDT05464.1"/>
    <property type="molecule type" value="Genomic_DNA"/>
</dbReference>
<dbReference type="OrthoDB" id="245674at2"/>
<name>A0A517NEA9_9BACT</name>
<evidence type="ECO:0000313" key="2">
    <source>
        <dbReference type="EMBL" id="QDT05464.1"/>
    </source>
</evidence>
<dbReference type="Proteomes" id="UP000318538">
    <property type="component" value="Chromosome"/>
</dbReference>
<dbReference type="RefSeq" id="WP_145171596.1">
    <property type="nucleotide sequence ID" value="NZ_CP036525.1"/>
</dbReference>
<evidence type="ECO:0000256" key="1">
    <source>
        <dbReference type="SAM" id="MobiDB-lite"/>
    </source>
</evidence>
<feature type="region of interest" description="Disordered" evidence="1">
    <location>
        <begin position="58"/>
        <end position="102"/>
    </location>
</feature>
<feature type="compositionally biased region" description="Polar residues" evidence="1">
    <location>
        <begin position="269"/>
        <end position="279"/>
    </location>
</feature>
<dbReference type="KEGG" id="rlc:K227x_38640"/>
<gene>
    <name evidence="2" type="ORF">K227x_38640</name>
</gene>
<organism evidence="2 3">
    <name type="scientific">Rubripirellula lacrimiformis</name>
    <dbReference type="NCBI Taxonomy" id="1930273"/>
    <lineage>
        <taxon>Bacteria</taxon>
        <taxon>Pseudomonadati</taxon>
        <taxon>Planctomycetota</taxon>
        <taxon>Planctomycetia</taxon>
        <taxon>Pirellulales</taxon>
        <taxon>Pirellulaceae</taxon>
        <taxon>Rubripirellula</taxon>
    </lineage>
</organism>